<dbReference type="OrthoDB" id="2262349at2759"/>
<proteinExistence type="predicted"/>
<dbReference type="CDD" id="cd04701">
    <property type="entry name" value="Asparaginase_2"/>
    <property type="match status" value="1"/>
</dbReference>
<protein>
    <submittedName>
        <fullName evidence="5">Nucleophile aminohydrolase</fullName>
    </submittedName>
</protein>
<feature type="binding site" evidence="2">
    <location>
        <begin position="403"/>
        <end position="406"/>
    </location>
    <ligand>
        <name>substrate</name>
    </ligand>
</feature>
<dbReference type="InterPro" id="IPR000246">
    <property type="entry name" value="Peptidase_T2"/>
</dbReference>
<evidence type="ECO:0000256" key="2">
    <source>
        <dbReference type="PIRSR" id="PIRSR600246-2"/>
    </source>
</evidence>
<feature type="active site" description="Nucleophile" evidence="1">
    <location>
        <position position="266"/>
    </location>
</feature>
<evidence type="ECO:0000313" key="6">
    <source>
        <dbReference type="Proteomes" id="UP000070501"/>
    </source>
</evidence>
<dbReference type="STRING" id="196109.A0A136IU02"/>
<feature type="region of interest" description="Disordered" evidence="4">
    <location>
        <begin position="1"/>
        <end position="20"/>
    </location>
</feature>
<evidence type="ECO:0000256" key="3">
    <source>
        <dbReference type="PIRSR" id="PIRSR600246-3"/>
    </source>
</evidence>
<dbReference type="InParanoid" id="A0A136IU02"/>
<dbReference type="SUPFAM" id="SSF56235">
    <property type="entry name" value="N-terminal nucleophile aminohydrolases (Ntn hydrolases)"/>
    <property type="match status" value="1"/>
</dbReference>
<keyword evidence="5" id="KW-0378">Hydrolase</keyword>
<dbReference type="AlphaFoldDB" id="A0A136IU02"/>
<keyword evidence="6" id="KW-1185">Reference proteome</keyword>
<accession>A0A136IU02</accession>
<sequence>MEYKPQPQWQDSVSQHRQHVKTKPRLIIHGGAGNIGLSMPPEKYEGYKTALLTIIASTNKYMNTPKPKDDTPGTETGVARLPSALDVATFAMTQLEDNPLFNSAKGAVFTRDGLNEHEASLMVTRGHAKRAIAVAGLQRVRNPILLCKEMLERGEKDLWGKTDLGWAAATAAARDGDVTAQLDVPSAQGHTLVHGQAAETLAQHYGVSLVSPEYFFTQNRWDEHIRALEREKKGKEQANVAAQAGHTEDCPALATWSADEYLPQGTCGVVAMDEDGTICVATSTGGMTNKLTGRIGDTPSVGAGFWAEEWNDENNGYHSQQASTALPASLADWSVNDVRQALGRQTGVTELSSSLRSMLVSCLPTVIPLSMQYQPIPSSGTAQQHHHHHRDLKTTRAAALSGTGNGDSFLRIAAVRTVASIARWGGHSTASALRQVAGPGGDLQKSAQDRWGKTGEGEGGMIGIESVVTRDERTGEVVKVTSEIVHEHNCNGMFRAWVDDDGRGKFQIWHGKGPDNQKARRSATDVRLP</sequence>
<dbReference type="GO" id="GO:0016787">
    <property type="term" value="F:hydrolase activity"/>
    <property type="evidence" value="ECO:0007669"/>
    <property type="project" value="UniProtKB-KW"/>
</dbReference>
<feature type="region of interest" description="Disordered" evidence="4">
    <location>
        <begin position="508"/>
        <end position="529"/>
    </location>
</feature>
<dbReference type="InterPro" id="IPR029055">
    <property type="entry name" value="Ntn_hydrolases_N"/>
</dbReference>
<dbReference type="GO" id="GO:0005737">
    <property type="term" value="C:cytoplasm"/>
    <property type="evidence" value="ECO:0007669"/>
    <property type="project" value="TreeGrafter"/>
</dbReference>
<dbReference type="Gene3D" id="3.60.20.30">
    <property type="entry name" value="(Glycosyl)asparaginase"/>
    <property type="match status" value="1"/>
</dbReference>
<dbReference type="Pfam" id="PF01112">
    <property type="entry name" value="Asparaginase_2"/>
    <property type="match status" value="2"/>
</dbReference>
<feature type="binding site" evidence="2">
    <location>
        <begin position="294"/>
        <end position="297"/>
    </location>
    <ligand>
        <name>substrate</name>
    </ligand>
</feature>
<evidence type="ECO:0000313" key="5">
    <source>
        <dbReference type="EMBL" id="KXJ88397.1"/>
    </source>
</evidence>
<dbReference type="PANTHER" id="PTHR10188:SF43">
    <property type="entry name" value="ASPARAGINASE (EUROFUNG)"/>
    <property type="match status" value="1"/>
</dbReference>
<gene>
    <name evidence="5" type="ORF">Micbo1qcDRAFT_189886</name>
</gene>
<evidence type="ECO:0000256" key="1">
    <source>
        <dbReference type="PIRSR" id="PIRSR600246-1"/>
    </source>
</evidence>
<dbReference type="EMBL" id="KQ964258">
    <property type="protein sequence ID" value="KXJ88397.1"/>
    <property type="molecule type" value="Genomic_DNA"/>
</dbReference>
<feature type="region of interest" description="Disordered" evidence="4">
    <location>
        <begin position="436"/>
        <end position="460"/>
    </location>
</feature>
<feature type="compositionally biased region" description="Basic and acidic residues" evidence="4">
    <location>
        <begin position="512"/>
        <end position="529"/>
    </location>
</feature>
<dbReference type="Proteomes" id="UP000070501">
    <property type="component" value="Unassembled WGS sequence"/>
</dbReference>
<feature type="compositionally biased region" description="Basic and acidic residues" evidence="4">
    <location>
        <begin position="447"/>
        <end position="456"/>
    </location>
</feature>
<name>A0A136IU02_9PEZI</name>
<reference evidence="6" key="1">
    <citation type="submission" date="2016-02" db="EMBL/GenBank/DDBJ databases">
        <title>Draft genome sequence of Microdochium bolleyi, a fungal endophyte of beachgrass.</title>
        <authorList>
            <consortium name="DOE Joint Genome Institute"/>
            <person name="David A.S."/>
            <person name="May G."/>
            <person name="Haridas S."/>
            <person name="Lim J."/>
            <person name="Wang M."/>
            <person name="Labutti K."/>
            <person name="Lipzen A."/>
            <person name="Barry K."/>
            <person name="Grigoriev I.V."/>
        </authorList>
    </citation>
    <scope>NUCLEOTIDE SEQUENCE [LARGE SCALE GENOMIC DNA]</scope>
    <source>
        <strain evidence="6">J235TASD1</strain>
    </source>
</reference>
<organism evidence="5 6">
    <name type="scientific">Microdochium bolleyi</name>
    <dbReference type="NCBI Taxonomy" id="196109"/>
    <lineage>
        <taxon>Eukaryota</taxon>
        <taxon>Fungi</taxon>
        <taxon>Dikarya</taxon>
        <taxon>Ascomycota</taxon>
        <taxon>Pezizomycotina</taxon>
        <taxon>Sordariomycetes</taxon>
        <taxon>Xylariomycetidae</taxon>
        <taxon>Xylariales</taxon>
        <taxon>Microdochiaceae</taxon>
        <taxon>Microdochium</taxon>
    </lineage>
</organism>
<feature type="site" description="Cleavage; by autolysis" evidence="3">
    <location>
        <begin position="265"/>
        <end position="266"/>
    </location>
</feature>
<evidence type="ECO:0000256" key="4">
    <source>
        <dbReference type="SAM" id="MobiDB-lite"/>
    </source>
</evidence>
<dbReference type="PANTHER" id="PTHR10188">
    <property type="entry name" value="L-ASPARAGINASE"/>
    <property type="match status" value="1"/>
</dbReference>